<dbReference type="OrthoDB" id="5835829at2759"/>
<dbReference type="FunFam" id="3.40.50.2000:FF:000107">
    <property type="entry name" value="Glycosyltransferase"/>
    <property type="match status" value="1"/>
</dbReference>
<dbReference type="GO" id="GO:0035251">
    <property type="term" value="F:UDP-glucosyltransferase activity"/>
    <property type="evidence" value="ECO:0007669"/>
    <property type="project" value="TreeGrafter"/>
</dbReference>
<name>A0A835B4Z8_9POAL</name>
<evidence type="ECO:0000313" key="6">
    <source>
        <dbReference type="EMBL" id="KAF8688292.1"/>
    </source>
</evidence>
<comment type="caution">
    <text evidence="6">The sequence shown here is derived from an EMBL/GenBank/DDBJ whole genome shotgun (WGS) entry which is preliminary data.</text>
</comment>
<dbReference type="CDD" id="cd03784">
    <property type="entry name" value="GT1_Gtf-like"/>
    <property type="match status" value="1"/>
</dbReference>
<accession>A0A835B4Z8</accession>
<evidence type="ECO:0000256" key="1">
    <source>
        <dbReference type="ARBA" id="ARBA00009995"/>
    </source>
</evidence>
<gene>
    <name evidence="6" type="ORF">HU200_042250</name>
</gene>
<evidence type="ECO:0000313" key="7">
    <source>
        <dbReference type="Proteomes" id="UP000636709"/>
    </source>
</evidence>
<protein>
    <recommendedName>
        <fullName evidence="4">Glycosyltransferase</fullName>
        <ecNumber evidence="4">2.4.1.-</ecNumber>
    </recommendedName>
</protein>
<evidence type="ECO:0000256" key="3">
    <source>
        <dbReference type="RuleBase" id="RU003718"/>
    </source>
</evidence>
<dbReference type="EMBL" id="JACEFO010002029">
    <property type="protein sequence ID" value="KAF8688292.1"/>
    <property type="molecule type" value="Genomic_DNA"/>
</dbReference>
<dbReference type="EC" id="2.4.1.-" evidence="4"/>
<dbReference type="Proteomes" id="UP000636709">
    <property type="component" value="Unassembled WGS sequence"/>
</dbReference>
<dbReference type="InterPro" id="IPR035595">
    <property type="entry name" value="UDP_glycos_trans_CS"/>
</dbReference>
<dbReference type="SUPFAM" id="SSF53756">
    <property type="entry name" value="UDP-Glycosyltransferase/glycogen phosphorylase"/>
    <property type="match status" value="1"/>
</dbReference>
<dbReference type="PANTHER" id="PTHR48047:SF43">
    <property type="entry name" value="OS09G0379400 PROTEIN"/>
    <property type="match status" value="1"/>
</dbReference>
<feature type="region of interest" description="Disordered" evidence="5">
    <location>
        <begin position="186"/>
        <end position="206"/>
    </location>
</feature>
<organism evidence="6 7">
    <name type="scientific">Digitaria exilis</name>
    <dbReference type="NCBI Taxonomy" id="1010633"/>
    <lineage>
        <taxon>Eukaryota</taxon>
        <taxon>Viridiplantae</taxon>
        <taxon>Streptophyta</taxon>
        <taxon>Embryophyta</taxon>
        <taxon>Tracheophyta</taxon>
        <taxon>Spermatophyta</taxon>
        <taxon>Magnoliopsida</taxon>
        <taxon>Liliopsida</taxon>
        <taxon>Poales</taxon>
        <taxon>Poaceae</taxon>
        <taxon>PACMAD clade</taxon>
        <taxon>Panicoideae</taxon>
        <taxon>Panicodae</taxon>
        <taxon>Paniceae</taxon>
        <taxon>Anthephorinae</taxon>
        <taxon>Digitaria</taxon>
    </lineage>
</organism>
<dbReference type="AlphaFoldDB" id="A0A835B4Z8"/>
<keyword evidence="2 3" id="KW-0808">Transferase</keyword>
<reference evidence="6" key="1">
    <citation type="submission" date="2020-07" db="EMBL/GenBank/DDBJ databases">
        <title>Genome sequence and genetic diversity analysis of an under-domesticated orphan crop, white fonio (Digitaria exilis).</title>
        <authorList>
            <person name="Bennetzen J.L."/>
            <person name="Chen S."/>
            <person name="Ma X."/>
            <person name="Wang X."/>
            <person name="Yssel A.E.J."/>
            <person name="Chaluvadi S.R."/>
            <person name="Johnson M."/>
            <person name="Gangashetty P."/>
            <person name="Hamidou F."/>
            <person name="Sanogo M.D."/>
            <person name="Zwaenepoel A."/>
            <person name="Wallace J."/>
            <person name="Van De Peer Y."/>
            <person name="Van Deynze A."/>
        </authorList>
    </citation>
    <scope>NUCLEOTIDE SEQUENCE</scope>
    <source>
        <tissue evidence="6">Leaves</tissue>
    </source>
</reference>
<evidence type="ECO:0000256" key="4">
    <source>
        <dbReference type="RuleBase" id="RU362057"/>
    </source>
</evidence>
<dbReference type="PROSITE" id="PS00375">
    <property type="entry name" value="UDPGT"/>
    <property type="match status" value="1"/>
</dbReference>
<dbReference type="Pfam" id="PF00201">
    <property type="entry name" value="UDPGT"/>
    <property type="match status" value="1"/>
</dbReference>
<comment type="similarity">
    <text evidence="1 3">Belongs to the UDP-glycosyltransferase family.</text>
</comment>
<keyword evidence="3" id="KW-0328">Glycosyltransferase</keyword>
<proteinExistence type="inferred from homology"/>
<dbReference type="InterPro" id="IPR002213">
    <property type="entry name" value="UDP_glucos_trans"/>
</dbReference>
<evidence type="ECO:0000256" key="2">
    <source>
        <dbReference type="ARBA" id="ARBA00022679"/>
    </source>
</evidence>
<sequence length="498" mass="53522">MHAAKAKKPWLPLPPPLTAKTSIAASCPTSPSSLSWPKATPSLSWISPPSSRRGLAAVTLFTTPGRNAAFARGALAKAGAGDDDTAVVVELPFPDDGGHGAAAAAGSAEDVASASCFSAFIEATSLLRPWFEDALAASLLGRRARRPKAVVHGRVRVHAALGVPRLSFMGASAFTQVVRELAMRDKPGATPTPHQDGHPGSDDDASTDTYTVPVFPHLRFKLSEFAPMSASDIELHAKASAAVAASQGVIVNTFQDLESRYIDHWNRCIGPRAWPIGPLCLARYSHSVDDRVHAKPSWIRWLDEEAEVGRAVLYIALGTLAAIPEAQLKEVADGLDRAGVDFLWAVRPSNADLGTGFEDRVEGRGKGVREWVDQWEILQHTSIRGFLSHGGWNSVLESITAGVPMAVWPIEFEQPMNARFLVDELKVGIRIYTDGGRFSLVKSEEVTRVVRELMFGEEGAIVSASVKAMGVRARLPMLQGGSSWKIVEEMIGELCTAT</sequence>
<evidence type="ECO:0000256" key="5">
    <source>
        <dbReference type="SAM" id="MobiDB-lite"/>
    </source>
</evidence>
<keyword evidence="7" id="KW-1185">Reference proteome</keyword>
<dbReference type="Gene3D" id="3.40.50.2000">
    <property type="entry name" value="Glycogen Phosphorylase B"/>
    <property type="match status" value="2"/>
</dbReference>
<dbReference type="PANTHER" id="PTHR48047">
    <property type="entry name" value="GLYCOSYLTRANSFERASE"/>
    <property type="match status" value="1"/>
</dbReference>